<protein>
    <recommendedName>
        <fullName evidence="6">TVP38/TMEM64 family membrane protein</fullName>
    </recommendedName>
</protein>
<feature type="transmembrane region" description="Helical" evidence="6">
    <location>
        <begin position="14"/>
        <end position="35"/>
    </location>
</feature>
<dbReference type="EMBL" id="LN650648">
    <property type="protein sequence ID" value="CEI73433.1"/>
    <property type="molecule type" value="Genomic_DNA"/>
</dbReference>
<evidence type="ECO:0000256" key="5">
    <source>
        <dbReference type="ARBA" id="ARBA00023136"/>
    </source>
</evidence>
<evidence type="ECO:0000256" key="3">
    <source>
        <dbReference type="ARBA" id="ARBA00022692"/>
    </source>
</evidence>
<accession>A0A2P2BST0</accession>
<keyword evidence="4 6" id="KW-1133">Transmembrane helix</keyword>
<comment type="similarity">
    <text evidence="6">Belongs to the TVP38/TMEM64 family.</text>
</comment>
<dbReference type="GO" id="GO:0005886">
    <property type="term" value="C:plasma membrane"/>
    <property type="evidence" value="ECO:0007669"/>
    <property type="project" value="UniProtKB-SubCell"/>
</dbReference>
<dbReference type="Pfam" id="PF09335">
    <property type="entry name" value="VTT_dom"/>
    <property type="match status" value="1"/>
</dbReference>
<dbReference type="AlphaFoldDB" id="A0A2P2BST0"/>
<proteinExistence type="inferred from homology"/>
<dbReference type="PANTHER" id="PTHR12677:SF55">
    <property type="entry name" value="UNDECAPRENYL PHOSPHATE TRANSPORTER SAOUHSC_00901-RELATED"/>
    <property type="match status" value="1"/>
</dbReference>
<reference evidence="8 9" key="1">
    <citation type="submission" date="2014-09" db="EMBL/GenBank/DDBJ databases">
        <authorList>
            <person name="Hornung B.V."/>
        </authorList>
    </citation>
    <scope>NUCLEOTIDE SEQUENCE [LARGE SCALE GENOMIC DNA]</scope>
    <source>
        <strain evidence="8 9">FRIFI</strain>
    </source>
</reference>
<dbReference type="PANTHER" id="PTHR12677">
    <property type="entry name" value="GOLGI APPARATUS MEMBRANE PROTEIN TVP38-RELATED"/>
    <property type="match status" value="1"/>
</dbReference>
<evidence type="ECO:0000259" key="7">
    <source>
        <dbReference type="Pfam" id="PF09335"/>
    </source>
</evidence>
<dbReference type="InterPro" id="IPR032816">
    <property type="entry name" value="VTT_dom"/>
</dbReference>
<keyword evidence="2 6" id="KW-1003">Cell membrane</keyword>
<evidence type="ECO:0000256" key="6">
    <source>
        <dbReference type="RuleBase" id="RU366058"/>
    </source>
</evidence>
<feature type="transmembrane region" description="Helical" evidence="6">
    <location>
        <begin position="103"/>
        <end position="124"/>
    </location>
</feature>
<name>A0A2P2BST0_9FIRM</name>
<keyword evidence="3 6" id="KW-0812">Transmembrane</keyword>
<feature type="domain" description="VTT" evidence="7">
    <location>
        <begin position="36"/>
        <end position="151"/>
    </location>
</feature>
<gene>
    <name evidence="8" type="ORF">FRIFI_1904</name>
</gene>
<keyword evidence="5 6" id="KW-0472">Membrane</keyword>
<sequence>MEYIQELNHFAQNYWILTMIIGLLASFIESFLPILPLMAIVGANALLLGLFGGLVLSWIGSGLGTALLFLIISRFNDNKLFNKFRNKKVNKAIKWMDKKGFKLLFFAYSCPFVPSFLVTIASAFCKVDPKCFIPAMLSGKFIMFLFISYPMSDIKGFINSPVKILVFCLLVFLSWTIGNKVKKSLENHEKDNETENV</sequence>
<dbReference type="InterPro" id="IPR015414">
    <property type="entry name" value="TMEM64"/>
</dbReference>
<evidence type="ECO:0000256" key="4">
    <source>
        <dbReference type="ARBA" id="ARBA00022989"/>
    </source>
</evidence>
<feature type="transmembrane region" description="Helical" evidence="6">
    <location>
        <begin position="157"/>
        <end position="177"/>
    </location>
</feature>
<organism evidence="8 9">
    <name type="scientific">Romboutsia hominis</name>
    <dbReference type="NCBI Taxonomy" id="1507512"/>
    <lineage>
        <taxon>Bacteria</taxon>
        <taxon>Bacillati</taxon>
        <taxon>Bacillota</taxon>
        <taxon>Clostridia</taxon>
        <taxon>Peptostreptococcales</taxon>
        <taxon>Peptostreptococcaceae</taxon>
        <taxon>Romboutsia</taxon>
    </lineage>
</organism>
<evidence type="ECO:0000313" key="8">
    <source>
        <dbReference type="EMBL" id="CEI73433.1"/>
    </source>
</evidence>
<feature type="transmembrane region" description="Helical" evidence="6">
    <location>
        <begin position="131"/>
        <end position="151"/>
    </location>
</feature>
<keyword evidence="9" id="KW-1185">Reference proteome</keyword>
<dbReference type="KEGG" id="rhom:FRIFI_1904"/>
<dbReference type="RefSeq" id="WP_092924968.1">
    <property type="nucleotide sequence ID" value="NZ_FJTZ01000012.1"/>
</dbReference>
<evidence type="ECO:0000313" key="9">
    <source>
        <dbReference type="Proteomes" id="UP000245695"/>
    </source>
</evidence>
<feature type="transmembrane region" description="Helical" evidence="6">
    <location>
        <begin position="47"/>
        <end position="72"/>
    </location>
</feature>
<evidence type="ECO:0000256" key="2">
    <source>
        <dbReference type="ARBA" id="ARBA00022475"/>
    </source>
</evidence>
<dbReference type="Proteomes" id="UP000245695">
    <property type="component" value="Chromosome 1"/>
</dbReference>
<evidence type="ECO:0000256" key="1">
    <source>
        <dbReference type="ARBA" id="ARBA00004651"/>
    </source>
</evidence>
<comment type="subcellular location">
    <subcellularLocation>
        <location evidence="1 6">Cell membrane</location>
        <topology evidence="1 6">Multi-pass membrane protein</topology>
    </subcellularLocation>
</comment>